<organism evidence="1 2">
    <name type="scientific">Cylicocyclus nassatus</name>
    <name type="common">Nematode worm</name>
    <dbReference type="NCBI Taxonomy" id="53992"/>
    <lineage>
        <taxon>Eukaryota</taxon>
        <taxon>Metazoa</taxon>
        <taxon>Ecdysozoa</taxon>
        <taxon>Nematoda</taxon>
        <taxon>Chromadorea</taxon>
        <taxon>Rhabditida</taxon>
        <taxon>Rhabditina</taxon>
        <taxon>Rhabditomorpha</taxon>
        <taxon>Strongyloidea</taxon>
        <taxon>Strongylidae</taxon>
        <taxon>Cylicocyclus</taxon>
    </lineage>
</organism>
<name>A0AA36DJA2_CYLNA</name>
<proteinExistence type="predicted"/>
<protein>
    <submittedName>
        <fullName evidence="1">Uncharacterized protein</fullName>
    </submittedName>
</protein>
<accession>A0AA36DJA2</accession>
<dbReference type="AlphaFoldDB" id="A0AA36DJA2"/>
<gene>
    <name evidence="1" type="ORF">CYNAS_LOCUS699</name>
</gene>
<sequence>MLMLQNSMHSCKVFWMNGDELNIDTKQANNSFVINQRSCAMLKTSPAFIEMQTLCKDSVEYKHCSRM</sequence>
<dbReference type="EMBL" id="CATQJL010000001">
    <property type="protein sequence ID" value="CAJ0588716.1"/>
    <property type="molecule type" value="Genomic_DNA"/>
</dbReference>
<feature type="non-terminal residue" evidence="1">
    <location>
        <position position="67"/>
    </location>
</feature>
<reference evidence="1" key="1">
    <citation type="submission" date="2023-07" db="EMBL/GenBank/DDBJ databases">
        <authorList>
            <consortium name="CYATHOMIX"/>
        </authorList>
    </citation>
    <scope>NUCLEOTIDE SEQUENCE</scope>
    <source>
        <strain evidence="1">N/A</strain>
    </source>
</reference>
<comment type="caution">
    <text evidence="1">The sequence shown here is derived from an EMBL/GenBank/DDBJ whole genome shotgun (WGS) entry which is preliminary data.</text>
</comment>
<dbReference type="Proteomes" id="UP001176961">
    <property type="component" value="Unassembled WGS sequence"/>
</dbReference>
<evidence type="ECO:0000313" key="1">
    <source>
        <dbReference type="EMBL" id="CAJ0588716.1"/>
    </source>
</evidence>
<evidence type="ECO:0000313" key="2">
    <source>
        <dbReference type="Proteomes" id="UP001176961"/>
    </source>
</evidence>
<keyword evidence="2" id="KW-1185">Reference proteome</keyword>